<dbReference type="InterPro" id="IPR037523">
    <property type="entry name" value="VOC_core"/>
</dbReference>
<dbReference type="Pfam" id="PF00903">
    <property type="entry name" value="Glyoxalase"/>
    <property type="match status" value="1"/>
</dbReference>
<evidence type="ECO:0000313" key="4">
    <source>
        <dbReference type="Proteomes" id="UP000295418"/>
    </source>
</evidence>
<evidence type="ECO:0000256" key="1">
    <source>
        <dbReference type="ARBA" id="ARBA00022723"/>
    </source>
</evidence>
<protein>
    <recommendedName>
        <fullName evidence="2">VOC domain-containing protein</fullName>
    </recommendedName>
</protein>
<keyword evidence="1" id="KW-0479">Metal-binding</keyword>
<dbReference type="EMBL" id="SKFG01000003">
    <property type="protein sequence ID" value="TCZ79275.1"/>
    <property type="molecule type" value="Genomic_DNA"/>
</dbReference>
<dbReference type="Proteomes" id="UP000295418">
    <property type="component" value="Unassembled WGS sequence"/>
</dbReference>
<evidence type="ECO:0000313" key="3">
    <source>
        <dbReference type="EMBL" id="TCZ79275.1"/>
    </source>
</evidence>
<sequence length="150" mass="17801">MYLSKAVSYKIEKIRYKRVNHLGLLHHIEIYVSNLKRSADFWGWFLSELGYSPYQEWEEGRSWKLGDTYLVFVQAKEKHLDMPYNRCRVGLNHLAFHATSREQVDELTIKVRSMGMNVLYKDKHPFAGGEHYYALFFEDPDRIKVELVAP</sequence>
<evidence type="ECO:0000259" key="2">
    <source>
        <dbReference type="PROSITE" id="PS51819"/>
    </source>
</evidence>
<gene>
    <name evidence="3" type="ORF">E0485_05245</name>
</gene>
<dbReference type="Gene3D" id="3.10.180.10">
    <property type="entry name" value="2,3-Dihydroxybiphenyl 1,2-Dioxygenase, domain 1"/>
    <property type="match status" value="1"/>
</dbReference>
<feature type="domain" description="VOC" evidence="2">
    <location>
        <begin position="24"/>
        <end position="150"/>
    </location>
</feature>
<dbReference type="PROSITE" id="PS51819">
    <property type="entry name" value="VOC"/>
    <property type="match status" value="1"/>
</dbReference>
<dbReference type="OrthoDB" id="5296884at2"/>
<organism evidence="3 4">
    <name type="scientific">Paenibacillus albiflavus</name>
    <dbReference type="NCBI Taxonomy" id="2545760"/>
    <lineage>
        <taxon>Bacteria</taxon>
        <taxon>Bacillati</taxon>
        <taxon>Bacillota</taxon>
        <taxon>Bacilli</taxon>
        <taxon>Bacillales</taxon>
        <taxon>Paenibacillaceae</taxon>
        <taxon>Paenibacillus</taxon>
    </lineage>
</organism>
<dbReference type="InterPro" id="IPR004360">
    <property type="entry name" value="Glyas_Fos-R_dOase_dom"/>
</dbReference>
<dbReference type="InterPro" id="IPR051332">
    <property type="entry name" value="Fosfomycin_Res_Enzymes"/>
</dbReference>
<dbReference type="SUPFAM" id="SSF54593">
    <property type="entry name" value="Glyoxalase/Bleomycin resistance protein/Dihydroxybiphenyl dioxygenase"/>
    <property type="match status" value="1"/>
</dbReference>
<name>A0A4R4ELP3_9BACL</name>
<comment type="caution">
    <text evidence="3">The sequence shown here is derived from an EMBL/GenBank/DDBJ whole genome shotgun (WGS) entry which is preliminary data.</text>
</comment>
<dbReference type="AlphaFoldDB" id="A0A4R4ELP3"/>
<dbReference type="GO" id="GO:0046872">
    <property type="term" value="F:metal ion binding"/>
    <property type="evidence" value="ECO:0007669"/>
    <property type="project" value="UniProtKB-KW"/>
</dbReference>
<proteinExistence type="predicted"/>
<dbReference type="PANTHER" id="PTHR36113:SF6">
    <property type="entry name" value="FOSFOMYCIN RESISTANCE PROTEIN FOSX"/>
    <property type="match status" value="1"/>
</dbReference>
<keyword evidence="4" id="KW-1185">Reference proteome</keyword>
<reference evidence="3 4" key="1">
    <citation type="submission" date="2019-03" db="EMBL/GenBank/DDBJ databases">
        <authorList>
            <person name="Kim M.K.M."/>
        </authorList>
    </citation>
    <scope>NUCLEOTIDE SEQUENCE [LARGE SCALE GENOMIC DNA]</scope>
    <source>
        <strain evidence="3 4">18JY21-1</strain>
    </source>
</reference>
<dbReference type="CDD" id="cd07242">
    <property type="entry name" value="VOC_BsYqjT"/>
    <property type="match status" value="1"/>
</dbReference>
<dbReference type="PANTHER" id="PTHR36113">
    <property type="entry name" value="LYASE, PUTATIVE-RELATED-RELATED"/>
    <property type="match status" value="1"/>
</dbReference>
<dbReference type="InterPro" id="IPR029068">
    <property type="entry name" value="Glyas_Bleomycin-R_OHBP_Dase"/>
</dbReference>
<accession>A0A4R4ELP3</accession>